<reference evidence="1 2" key="1">
    <citation type="submission" date="2021-06" db="EMBL/GenBank/DDBJ databases">
        <authorList>
            <person name="Palmer J.M."/>
        </authorList>
    </citation>
    <scope>NUCLEOTIDE SEQUENCE [LARGE SCALE GENOMIC DNA]</scope>
    <source>
        <strain evidence="1 2">AS_MEX2019</strain>
        <tissue evidence="1">Muscle</tissue>
    </source>
</reference>
<proteinExistence type="predicted"/>
<accession>A0ABV0ZVW6</accession>
<protein>
    <submittedName>
        <fullName evidence="1">Uncharacterized protein</fullName>
    </submittedName>
</protein>
<gene>
    <name evidence="1" type="ORF">AMECASPLE_008308</name>
</gene>
<evidence type="ECO:0000313" key="1">
    <source>
        <dbReference type="EMBL" id="MEQ2310389.1"/>
    </source>
</evidence>
<dbReference type="EMBL" id="JAHRIP010075674">
    <property type="protein sequence ID" value="MEQ2310389.1"/>
    <property type="molecule type" value="Genomic_DNA"/>
</dbReference>
<name>A0ABV0ZVW6_9TELE</name>
<sequence>MVYCFLLSFKVAANSVQTGPEGVIFQRTCQRNANIAAAATRGPCAKESLNCRSPLHPLVMVHEVLQQAERGVKEDLSVSEDLLEVAANNGKIEKDIFDVVERSISKSKLPEKRCQTSGQKTNR</sequence>
<comment type="caution">
    <text evidence="1">The sequence shown here is derived from an EMBL/GenBank/DDBJ whole genome shotgun (WGS) entry which is preliminary data.</text>
</comment>
<evidence type="ECO:0000313" key="2">
    <source>
        <dbReference type="Proteomes" id="UP001469553"/>
    </source>
</evidence>
<organism evidence="1 2">
    <name type="scientific">Ameca splendens</name>
    <dbReference type="NCBI Taxonomy" id="208324"/>
    <lineage>
        <taxon>Eukaryota</taxon>
        <taxon>Metazoa</taxon>
        <taxon>Chordata</taxon>
        <taxon>Craniata</taxon>
        <taxon>Vertebrata</taxon>
        <taxon>Euteleostomi</taxon>
        <taxon>Actinopterygii</taxon>
        <taxon>Neopterygii</taxon>
        <taxon>Teleostei</taxon>
        <taxon>Neoteleostei</taxon>
        <taxon>Acanthomorphata</taxon>
        <taxon>Ovalentaria</taxon>
        <taxon>Atherinomorphae</taxon>
        <taxon>Cyprinodontiformes</taxon>
        <taxon>Goodeidae</taxon>
        <taxon>Ameca</taxon>
    </lineage>
</organism>
<dbReference type="Proteomes" id="UP001469553">
    <property type="component" value="Unassembled WGS sequence"/>
</dbReference>
<keyword evidence="2" id="KW-1185">Reference proteome</keyword>